<dbReference type="Proteomes" id="UP001162131">
    <property type="component" value="Unassembled WGS sequence"/>
</dbReference>
<organism evidence="2 3">
    <name type="scientific">Blepharisma stoltei</name>
    <dbReference type="NCBI Taxonomy" id="1481888"/>
    <lineage>
        <taxon>Eukaryota</taxon>
        <taxon>Sar</taxon>
        <taxon>Alveolata</taxon>
        <taxon>Ciliophora</taxon>
        <taxon>Postciliodesmatophora</taxon>
        <taxon>Heterotrichea</taxon>
        <taxon>Heterotrichida</taxon>
        <taxon>Blepharismidae</taxon>
        <taxon>Blepharisma</taxon>
    </lineage>
</organism>
<evidence type="ECO:0000313" key="3">
    <source>
        <dbReference type="Proteomes" id="UP001162131"/>
    </source>
</evidence>
<dbReference type="Gene3D" id="2.10.220.10">
    <property type="entry name" value="Hormone Receptor, Insulin-like Growth Factor Receptor 1, Chain A, domain 2"/>
    <property type="match status" value="1"/>
</dbReference>
<keyword evidence="3" id="KW-1185">Reference proteome</keyword>
<accession>A0AAU9JA22</accession>
<feature type="domain" description="EGF-like" evidence="1">
    <location>
        <begin position="38"/>
        <end position="71"/>
    </location>
</feature>
<dbReference type="AlphaFoldDB" id="A0AAU9JA22"/>
<feature type="domain" description="EGF-like" evidence="1">
    <location>
        <begin position="218"/>
        <end position="253"/>
    </location>
</feature>
<dbReference type="InterPro" id="IPR052798">
    <property type="entry name" value="Giardia_VSA"/>
</dbReference>
<sequence length="406" mass="42127">MDRTCSTCEVSGCDTCTSGQTCSKCATGYYLDSNSCKACSGFNKNCQECSGAGFCTNCKTGYVASDSGTCFASSIPNCKVLNADGVSCKTCLSGYYENNGSCAQIACTGIQYWDGVNKQCTMCSTIDPDCTICTSDKKCTSCSVGKIANDAGLCSTSTLTHCSLGNSTDPKYCTKCSTGYISDGIGGCIQSQLQRCKEASSATVCKICSSGTASGCGPCSPTSAVPDCACASQGGSVCTRCNDGYTLKAGSCSLTIACSSNCADCSSIDICTQCNSGYFLYDESATKTSCVCKIYLACADSCNLCTNSPVCFECADLVVQDGSSCRVDKVGYQLSFDSPDAVIDFAHPLSKTVGFNSFTASKGQASVPTGGWSIKSSTVSQIKVQTDLDETKLPIDITFSFKQNES</sequence>
<evidence type="ECO:0000313" key="2">
    <source>
        <dbReference type="EMBL" id="CAG9324115.1"/>
    </source>
</evidence>
<dbReference type="SUPFAM" id="SSF57184">
    <property type="entry name" value="Growth factor receptor domain"/>
    <property type="match status" value="2"/>
</dbReference>
<comment type="caution">
    <text evidence="2">The sequence shown here is derived from an EMBL/GenBank/DDBJ whole genome shotgun (WGS) entry which is preliminary data.</text>
</comment>
<dbReference type="SMART" id="SM00181">
    <property type="entry name" value="EGF"/>
    <property type="match status" value="6"/>
</dbReference>
<dbReference type="PANTHER" id="PTHR23275:SF100">
    <property type="entry name" value="EGF-LIKE DOMAIN-CONTAINING PROTEIN"/>
    <property type="match status" value="1"/>
</dbReference>
<dbReference type="InterPro" id="IPR009030">
    <property type="entry name" value="Growth_fac_rcpt_cys_sf"/>
</dbReference>
<name>A0AAU9JA22_9CILI</name>
<protein>
    <recommendedName>
        <fullName evidence="1">EGF-like domain-containing protein</fullName>
    </recommendedName>
</protein>
<evidence type="ECO:0000259" key="1">
    <source>
        <dbReference type="SMART" id="SM00181"/>
    </source>
</evidence>
<feature type="domain" description="EGF-like" evidence="1">
    <location>
        <begin position="7"/>
        <end position="37"/>
    </location>
</feature>
<feature type="domain" description="EGF-like" evidence="1">
    <location>
        <begin position="297"/>
        <end position="326"/>
    </location>
</feature>
<feature type="domain" description="EGF-like" evidence="1">
    <location>
        <begin position="122"/>
        <end position="155"/>
    </location>
</feature>
<dbReference type="PANTHER" id="PTHR23275">
    <property type="entry name" value="CABRIOLET.-RELATED"/>
    <property type="match status" value="1"/>
</dbReference>
<dbReference type="EMBL" id="CAJZBQ010000035">
    <property type="protein sequence ID" value="CAG9324115.1"/>
    <property type="molecule type" value="Genomic_DNA"/>
</dbReference>
<dbReference type="InterPro" id="IPR006212">
    <property type="entry name" value="Furin_repeat"/>
</dbReference>
<proteinExistence type="predicted"/>
<feature type="domain" description="EGF-like" evidence="1">
    <location>
        <begin position="257"/>
        <end position="291"/>
    </location>
</feature>
<gene>
    <name evidence="2" type="ORF">BSTOLATCC_MIC35136</name>
</gene>
<reference evidence="2" key="1">
    <citation type="submission" date="2021-09" db="EMBL/GenBank/DDBJ databases">
        <authorList>
            <consortium name="AG Swart"/>
            <person name="Singh M."/>
            <person name="Singh A."/>
            <person name="Seah K."/>
            <person name="Emmerich C."/>
        </authorList>
    </citation>
    <scope>NUCLEOTIDE SEQUENCE</scope>
    <source>
        <strain evidence="2">ATCC30299</strain>
    </source>
</reference>
<dbReference type="SMART" id="SM00261">
    <property type="entry name" value="FU"/>
    <property type="match status" value="4"/>
</dbReference>
<dbReference type="InterPro" id="IPR000742">
    <property type="entry name" value="EGF"/>
</dbReference>